<accession>A0ACC0YVR5</accession>
<name>A0ACC0YVR5_9ROSI</name>
<reference evidence="2" key="1">
    <citation type="journal article" date="2023" name="G3 (Bethesda)">
        <title>Genome assembly and association tests identify interacting loci associated with vigor, precocity, and sex in interspecific pistachio rootstocks.</title>
        <authorList>
            <person name="Palmer W."/>
            <person name="Jacygrad E."/>
            <person name="Sagayaradj S."/>
            <person name="Cavanaugh K."/>
            <person name="Han R."/>
            <person name="Bertier L."/>
            <person name="Beede B."/>
            <person name="Kafkas S."/>
            <person name="Golino D."/>
            <person name="Preece J."/>
            <person name="Michelmore R."/>
        </authorList>
    </citation>
    <scope>NUCLEOTIDE SEQUENCE [LARGE SCALE GENOMIC DNA]</scope>
</reference>
<comment type="caution">
    <text evidence="1">The sequence shown here is derived from an EMBL/GenBank/DDBJ whole genome shotgun (WGS) entry which is preliminary data.</text>
</comment>
<proteinExistence type="predicted"/>
<sequence length="911" mass="104241">MSGADHNSPDADIWSFMFQTNEELDEQNLEELGFSQLQNDGKSDKQNVTGTSMSESGFEWDSVHSFVIGDSNEGLSVGSEAHSRISTQGPDVGIIPGKIRDQSVRNSLLEPHNESVEDSMKHLCISGFVSLPSESDEADLPSQSQIDRDDMQSESTINLIAGPQELNFQVPELGMPFSSEDEAYNFYKNYAEQIGFNVRKGRIRRLANGTIRKRELYCSNEGFRSRKQSDKTKKFEKEEKRTGCKAMVQFTNDNGIWKITRVFLDHNHAKYSNQGHIMFPSSNISLEDASIHTVDEAGMVNEEGVANSAESYLVDRSNYLRIEKINVLPPEDGQSLIDLLKHLQLEDPSFFYTVQVDGRSHLTNFFWRDGRSKIDYEYFGDVLILDISFRIERFDIICAPFLGVNHHRQYVLFGCAFLLDDSMDSFVWLFRSFVEAMGMRRPKTIFTDECEGISDALKVVLSGTQHRLGMWYITQNARKNLYESFKQPGFEELFNKYLFCSSSEEEFCSLWDDLLVTYNLQDSSWLKTLHMMRGNWSHVFSKVAFSAGIESLQGCENINNVFHNLTNGTITLPKFVQQYLRSAEQWRREELKEDFHCRETEPTLILRGNDLEKQAAEVYTLTIYKLFQEELLGCLSLAVEQIADDGKILFFKLTEGGHKENIVEFNYLESKVTCSCKKYESIGFLCVHSLRILISKNIFHIPSEYILKRWTKSAKNGMVPGDHKQETSTHESPRSLNLITGRLMHKALHVVNKSVEVEGSRKIVEDHLDSALREIEYVKTKKTGHFKGKDAELHDGEINDTDFLEIQTNVLNPPSFSQQELSKQSMTARLKRKQENEVRQTEKKSSDDAIEATQVGDDLEPRARFGIPHCVGESWQQATQLSFSVTGNMQERMPRQKKISKLTEEIRQSSS</sequence>
<evidence type="ECO:0000313" key="2">
    <source>
        <dbReference type="Proteomes" id="UP001163603"/>
    </source>
</evidence>
<keyword evidence="2" id="KW-1185">Reference proteome</keyword>
<dbReference type="EMBL" id="CM047739">
    <property type="protein sequence ID" value="KAJ0042834.1"/>
    <property type="molecule type" value="Genomic_DNA"/>
</dbReference>
<protein>
    <submittedName>
        <fullName evidence="1">Uncharacterized protein</fullName>
    </submittedName>
</protein>
<gene>
    <name evidence="1" type="ORF">Pint_18469</name>
</gene>
<evidence type="ECO:0000313" key="1">
    <source>
        <dbReference type="EMBL" id="KAJ0042834.1"/>
    </source>
</evidence>
<organism evidence="1 2">
    <name type="scientific">Pistacia integerrima</name>
    <dbReference type="NCBI Taxonomy" id="434235"/>
    <lineage>
        <taxon>Eukaryota</taxon>
        <taxon>Viridiplantae</taxon>
        <taxon>Streptophyta</taxon>
        <taxon>Embryophyta</taxon>
        <taxon>Tracheophyta</taxon>
        <taxon>Spermatophyta</taxon>
        <taxon>Magnoliopsida</taxon>
        <taxon>eudicotyledons</taxon>
        <taxon>Gunneridae</taxon>
        <taxon>Pentapetalae</taxon>
        <taxon>rosids</taxon>
        <taxon>malvids</taxon>
        <taxon>Sapindales</taxon>
        <taxon>Anacardiaceae</taxon>
        <taxon>Pistacia</taxon>
    </lineage>
</organism>
<dbReference type="Proteomes" id="UP001163603">
    <property type="component" value="Chromosome 4"/>
</dbReference>